<organism evidence="2 3">
    <name type="scientific">Lentzea indica</name>
    <dbReference type="NCBI Taxonomy" id="2604800"/>
    <lineage>
        <taxon>Bacteria</taxon>
        <taxon>Bacillati</taxon>
        <taxon>Actinomycetota</taxon>
        <taxon>Actinomycetes</taxon>
        <taxon>Pseudonocardiales</taxon>
        <taxon>Pseudonocardiaceae</taxon>
        <taxon>Lentzea</taxon>
    </lineage>
</organism>
<dbReference type="InterPro" id="IPR041698">
    <property type="entry name" value="Methyltransf_25"/>
</dbReference>
<evidence type="ECO:0000259" key="1">
    <source>
        <dbReference type="Pfam" id="PF13649"/>
    </source>
</evidence>
<proteinExistence type="predicted"/>
<dbReference type="Pfam" id="PF13649">
    <property type="entry name" value="Methyltransf_25"/>
    <property type="match status" value="1"/>
</dbReference>
<feature type="domain" description="Methyltransferase" evidence="1">
    <location>
        <begin position="44"/>
        <end position="134"/>
    </location>
</feature>
<dbReference type="Gene3D" id="2.20.130.10">
    <property type="entry name" value="CAC2371-like domains"/>
    <property type="match status" value="1"/>
</dbReference>
<dbReference type="RefSeq" id="WP_167979279.1">
    <property type="nucleotide sequence ID" value="NZ_VSRL01000272.1"/>
</dbReference>
<dbReference type="EMBL" id="VSRL01000272">
    <property type="protein sequence ID" value="NKE62658.1"/>
    <property type="molecule type" value="Genomic_DNA"/>
</dbReference>
<dbReference type="Proteomes" id="UP001515943">
    <property type="component" value="Unassembled WGS sequence"/>
</dbReference>
<name>A0ABX1FUE7_9PSEU</name>
<dbReference type="SUPFAM" id="SSF53335">
    <property type="entry name" value="S-adenosyl-L-methionine-dependent methyltransferases"/>
    <property type="match status" value="1"/>
</dbReference>
<dbReference type="Gene3D" id="3.40.50.150">
    <property type="entry name" value="Vaccinia Virus protein VP39"/>
    <property type="match status" value="1"/>
</dbReference>
<keyword evidence="2" id="KW-0808">Transferase</keyword>
<dbReference type="CDD" id="cd02440">
    <property type="entry name" value="AdoMet_MTases"/>
    <property type="match status" value="1"/>
</dbReference>
<dbReference type="GO" id="GO:0008168">
    <property type="term" value="F:methyltransferase activity"/>
    <property type="evidence" value="ECO:0007669"/>
    <property type="project" value="UniProtKB-KW"/>
</dbReference>
<dbReference type="InterPro" id="IPR029063">
    <property type="entry name" value="SAM-dependent_MTases_sf"/>
</dbReference>
<comment type="caution">
    <text evidence="2">The sequence shown here is derived from an EMBL/GenBank/DDBJ whole genome shotgun (WGS) entry which is preliminary data.</text>
</comment>
<evidence type="ECO:0000313" key="2">
    <source>
        <dbReference type="EMBL" id="NKE62658.1"/>
    </source>
</evidence>
<keyword evidence="2" id="KW-0489">Methyltransferase</keyword>
<evidence type="ECO:0000313" key="3">
    <source>
        <dbReference type="Proteomes" id="UP001515943"/>
    </source>
</evidence>
<gene>
    <name evidence="2" type="ORF">FXN61_40410</name>
</gene>
<dbReference type="GO" id="GO:0032259">
    <property type="term" value="P:methylation"/>
    <property type="evidence" value="ECO:0007669"/>
    <property type="project" value="UniProtKB-KW"/>
</dbReference>
<accession>A0ABX1FUE7</accession>
<protein>
    <submittedName>
        <fullName evidence="2">Class I SAM-dependent methyltransferase</fullName>
    </submittedName>
</protein>
<reference evidence="2 3" key="1">
    <citation type="submission" date="2019-08" db="EMBL/GenBank/DDBJ databases">
        <title>Lentzea from Indian Himalayas.</title>
        <authorList>
            <person name="Mandal S."/>
            <person name="Mallick Gupta A."/>
            <person name="Maiti P.K."/>
            <person name="Sarkar J."/>
            <person name="Mandal S."/>
        </authorList>
    </citation>
    <scope>NUCLEOTIDE SEQUENCE [LARGE SCALE GENOMIC DNA]</scope>
    <source>
        <strain evidence="2 3">PSKA42</strain>
    </source>
</reference>
<keyword evidence="3" id="KW-1185">Reference proteome</keyword>
<sequence length="243" mass="26378">MPYGAEHAELYEKVFLSRGKDFEAEAGSVAGLVRSRFPAAGSLLDVACGTGAHLEAFQRLFEEVAGVEPADGMRERAAARLPGVAVHGDDMRDFDLGRTFDAVVCLGNSVACMPDRADLDAAIARMADHLVTGGVLVVEPWWFPGDFIDGYVDGHVLRDGDRVVSRITRSVRDGDRTRMEVRFTVADATGIRDFTEELTVTLFEREDYVAAFERAGCAVELVAPLRLDAGRPNGPGLFTGVRK</sequence>